<dbReference type="PATRIC" id="fig|1056511.3.peg.4144"/>
<dbReference type="InterPro" id="IPR003918">
    <property type="entry name" value="NADH_UbQ_OxRdtase"/>
</dbReference>
<feature type="transmembrane region" description="Helical" evidence="8">
    <location>
        <begin position="383"/>
        <end position="403"/>
    </location>
</feature>
<dbReference type="OrthoDB" id="9768329at2"/>
<dbReference type="GO" id="GO:0005886">
    <property type="term" value="C:plasma membrane"/>
    <property type="evidence" value="ECO:0007669"/>
    <property type="project" value="UniProtKB-SubCell"/>
</dbReference>
<feature type="transmembrane region" description="Helical" evidence="8">
    <location>
        <begin position="243"/>
        <end position="266"/>
    </location>
</feature>
<dbReference type="NCBIfam" id="NF005086">
    <property type="entry name" value="PRK06521.1"/>
    <property type="match status" value="1"/>
</dbReference>
<gene>
    <name evidence="10" type="ORF">C942_03219</name>
</gene>
<keyword evidence="5" id="KW-0560">Oxidoreductase</keyword>
<evidence type="ECO:0000256" key="2">
    <source>
        <dbReference type="ARBA" id="ARBA00022475"/>
    </source>
</evidence>
<name>L8J4T4_9GAMM</name>
<feature type="transmembrane region" description="Helical" evidence="8">
    <location>
        <begin position="36"/>
        <end position="54"/>
    </location>
</feature>
<dbReference type="InterPro" id="IPR001750">
    <property type="entry name" value="ND/Mrp_TM"/>
</dbReference>
<keyword evidence="4 8" id="KW-1133">Transmembrane helix</keyword>
<comment type="caution">
    <text evidence="10">The sequence shown here is derived from an EMBL/GenBank/DDBJ whole genome shotgun (WGS) entry which is preliminary data.</text>
</comment>
<dbReference type="InterPro" id="IPR052175">
    <property type="entry name" value="ComplexI-like_HydComp"/>
</dbReference>
<feature type="transmembrane region" description="Helical" evidence="8">
    <location>
        <begin position="339"/>
        <end position="362"/>
    </location>
</feature>
<feature type="transmembrane region" description="Helical" evidence="8">
    <location>
        <begin position="74"/>
        <end position="98"/>
    </location>
</feature>
<organism evidence="10 11">
    <name type="scientific">Photobacterium marinum</name>
    <dbReference type="NCBI Taxonomy" id="1056511"/>
    <lineage>
        <taxon>Bacteria</taxon>
        <taxon>Pseudomonadati</taxon>
        <taxon>Pseudomonadota</taxon>
        <taxon>Gammaproteobacteria</taxon>
        <taxon>Vibrionales</taxon>
        <taxon>Vibrionaceae</taxon>
        <taxon>Photobacterium</taxon>
    </lineage>
</organism>
<evidence type="ECO:0000256" key="6">
    <source>
        <dbReference type="ARBA" id="ARBA00023136"/>
    </source>
</evidence>
<evidence type="ECO:0000256" key="4">
    <source>
        <dbReference type="ARBA" id="ARBA00022989"/>
    </source>
</evidence>
<feature type="transmembrane region" description="Helical" evidence="8">
    <location>
        <begin position="165"/>
        <end position="186"/>
    </location>
</feature>
<comment type="subcellular location">
    <subcellularLocation>
        <location evidence="1">Cell membrane</location>
        <topology evidence="1">Multi-pass membrane protein</topology>
    </subcellularLocation>
    <subcellularLocation>
        <location evidence="7">Membrane</location>
        <topology evidence="7">Multi-pass membrane protein</topology>
    </subcellularLocation>
</comment>
<feature type="transmembrane region" description="Helical" evidence="8">
    <location>
        <begin position="206"/>
        <end position="231"/>
    </location>
</feature>
<feature type="transmembrane region" description="Helical" evidence="8">
    <location>
        <begin position="110"/>
        <end position="129"/>
    </location>
</feature>
<feature type="transmembrane region" description="Helical" evidence="8">
    <location>
        <begin position="470"/>
        <end position="493"/>
    </location>
</feature>
<accession>L8J4T4</accession>
<evidence type="ECO:0000256" key="3">
    <source>
        <dbReference type="ARBA" id="ARBA00022692"/>
    </source>
</evidence>
<protein>
    <submittedName>
        <fullName evidence="10">Formate hydrogenlyase subunit 3</fullName>
    </submittedName>
</protein>
<evidence type="ECO:0000256" key="8">
    <source>
        <dbReference type="SAM" id="Phobius"/>
    </source>
</evidence>
<dbReference type="GO" id="GO:0016491">
    <property type="term" value="F:oxidoreductase activity"/>
    <property type="evidence" value="ECO:0007669"/>
    <property type="project" value="UniProtKB-KW"/>
</dbReference>
<feature type="transmembrane region" description="Helical" evidence="8">
    <location>
        <begin position="306"/>
        <end position="327"/>
    </location>
</feature>
<dbReference type="PRINTS" id="PR01437">
    <property type="entry name" value="NUOXDRDTASE4"/>
</dbReference>
<keyword evidence="10" id="KW-0456">Lyase</keyword>
<feature type="domain" description="NADH:quinone oxidoreductase/Mrp antiporter transmembrane" evidence="9">
    <location>
        <begin position="133"/>
        <end position="418"/>
    </location>
</feature>
<keyword evidence="6 8" id="KW-0472">Membrane</keyword>
<proteinExistence type="predicted"/>
<feature type="transmembrane region" description="Helical" evidence="8">
    <location>
        <begin position="6"/>
        <end position="24"/>
    </location>
</feature>
<evidence type="ECO:0000313" key="10">
    <source>
        <dbReference type="EMBL" id="ELR63875.1"/>
    </source>
</evidence>
<dbReference type="GO" id="GO:0008137">
    <property type="term" value="F:NADH dehydrogenase (ubiquinone) activity"/>
    <property type="evidence" value="ECO:0007669"/>
    <property type="project" value="InterPro"/>
</dbReference>
<dbReference type="GO" id="GO:0016829">
    <property type="term" value="F:lyase activity"/>
    <property type="evidence" value="ECO:0007669"/>
    <property type="project" value="UniProtKB-KW"/>
</dbReference>
<feature type="transmembrane region" description="Helical" evidence="8">
    <location>
        <begin position="135"/>
        <end position="153"/>
    </location>
</feature>
<dbReference type="Pfam" id="PF00361">
    <property type="entry name" value="Proton_antipo_M"/>
    <property type="match status" value="1"/>
</dbReference>
<evidence type="ECO:0000313" key="11">
    <source>
        <dbReference type="Proteomes" id="UP000011134"/>
    </source>
</evidence>
<dbReference type="PANTHER" id="PTHR42682">
    <property type="entry name" value="HYDROGENASE-4 COMPONENT F"/>
    <property type="match status" value="1"/>
</dbReference>
<keyword evidence="2" id="KW-1003">Cell membrane</keyword>
<sequence length="648" mass="69114">MNPLVLLTFSIGLYLFACVISLLGSSNEDRAIRLSGVLTALGGLFGVIAAVMAISADPVAKSVASFSLPTGDFIVAMDGLAALMVLVISVVVLASALFSINYLEEYLGKGAWYISALFNVFAIAMVALVVSGSALYFMLFMELISLASFLIVISDGSQKSKQAGMQYFLMDHLGSVLIIAAFYILYQHTGSVEMATFSDAGLSAGQATLTFLLALVGFGIKASGILLHGWLPKAYPVAPSHCSTLISCVMVKIGIYGIIKVGIVFLGASQLWWGYLVLIFGALSSVFGVMYALAEHDIKRLLAYHTVENIGIILIGVGVCMVGLASQHQTLALLGLLGALYHLLNHAVFKGLLCLGSGSIVFRMHSKDMDLMGGLAKKMPYTALAFLIGTMAISALPPLNGFVSEWFIYQSLFSMSKIGSTGFLIAGPFAVIMLALTGALACMCFVKVYGICFSGAPKSARAELATEVGVGMVVATSMLAVLCIVLGVGSPWISPYISSVASSVLGAASLHVSNGATLYPANTSQAILSTPVIAVALLLLLVIPAVILFVFGKHRRSRRHAGDPWACGYQYEQRMTVNAGAITQPLRHFFSLVYRNRPQLSLIERFVLIPLGNRTRDGVHYNTMRVYLLCGVMVLFVLLFFPFISGVN</sequence>
<dbReference type="PANTHER" id="PTHR42682:SF3">
    <property type="entry name" value="FORMATE HYDROGENLYASE SUBUNIT 3-RELATED"/>
    <property type="match status" value="1"/>
</dbReference>
<keyword evidence="3 7" id="KW-0812">Transmembrane</keyword>
<feature type="transmembrane region" description="Helical" evidence="8">
    <location>
        <begin position="423"/>
        <end position="449"/>
    </location>
</feature>
<evidence type="ECO:0000259" key="9">
    <source>
        <dbReference type="Pfam" id="PF00361"/>
    </source>
</evidence>
<dbReference type="AlphaFoldDB" id="L8J4T4"/>
<keyword evidence="11" id="KW-1185">Reference proteome</keyword>
<dbReference type="EMBL" id="AMZO01000034">
    <property type="protein sequence ID" value="ELR63875.1"/>
    <property type="molecule type" value="Genomic_DNA"/>
</dbReference>
<dbReference type="GO" id="GO:0042773">
    <property type="term" value="P:ATP synthesis coupled electron transport"/>
    <property type="evidence" value="ECO:0007669"/>
    <property type="project" value="InterPro"/>
</dbReference>
<feature type="transmembrane region" description="Helical" evidence="8">
    <location>
        <begin position="526"/>
        <end position="551"/>
    </location>
</feature>
<dbReference type="RefSeq" id="WP_007469709.1">
    <property type="nucleotide sequence ID" value="NZ_AMZO01000034.1"/>
</dbReference>
<evidence type="ECO:0000256" key="5">
    <source>
        <dbReference type="ARBA" id="ARBA00023002"/>
    </source>
</evidence>
<feature type="transmembrane region" description="Helical" evidence="8">
    <location>
        <begin position="272"/>
        <end position="294"/>
    </location>
</feature>
<feature type="transmembrane region" description="Helical" evidence="8">
    <location>
        <begin position="626"/>
        <end position="644"/>
    </location>
</feature>
<evidence type="ECO:0000256" key="1">
    <source>
        <dbReference type="ARBA" id="ARBA00004651"/>
    </source>
</evidence>
<dbReference type="Proteomes" id="UP000011134">
    <property type="component" value="Unassembled WGS sequence"/>
</dbReference>
<reference evidence="10 11" key="1">
    <citation type="submission" date="2012-12" db="EMBL/GenBank/DDBJ databases">
        <title>Genome Assembly of Photobacterium sp. AK15.</title>
        <authorList>
            <person name="Khatri I."/>
            <person name="Vaidya B."/>
            <person name="Srinivas T.N.R."/>
            <person name="Subramanian S."/>
            <person name="Pinnaka A."/>
        </authorList>
    </citation>
    <scope>NUCLEOTIDE SEQUENCE [LARGE SCALE GENOMIC DNA]</scope>
    <source>
        <strain evidence="10 11">AK15</strain>
    </source>
</reference>
<evidence type="ECO:0000256" key="7">
    <source>
        <dbReference type="RuleBase" id="RU000320"/>
    </source>
</evidence>